<proteinExistence type="predicted"/>
<dbReference type="CDD" id="cd00303">
    <property type="entry name" value="retropepsin_like"/>
    <property type="match status" value="1"/>
</dbReference>
<evidence type="ECO:0000313" key="1">
    <source>
        <dbReference type="EMBL" id="EFN63087.1"/>
    </source>
</evidence>
<dbReference type="GO" id="GO:0004190">
    <property type="term" value="F:aspartic-type endopeptidase activity"/>
    <property type="evidence" value="ECO:0007669"/>
    <property type="project" value="InterPro"/>
</dbReference>
<dbReference type="AlphaFoldDB" id="E2AU02"/>
<name>E2AU02_CAMFO</name>
<feature type="non-terminal residue" evidence="1">
    <location>
        <position position="101"/>
    </location>
</feature>
<dbReference type="InParanoid" id="E2AU02"/>
<organism evidence="2">
    <name type="scientific">Camponotus floridanus</name>
    <name type="common">Florida carpenter ant</name>
    <dbReference type="NCBI Taxonomy" id="104421"/>
    <lineage>
        <taxon>Eukaryota</taxon>
        <taxon>Metazoa</taxon>
        <taxon>Ecdysozoa</taxon>
        <taxon>Arthropoda</taxon>
        <taxon>Hexapoda</taxon>
        <taxon>Insecta</taxon>
        <taxon>Pterygota</taxon>
        <taxon>Neoptera</taxon>
        <taxon>Endopterygota</taxon>
        <taxon>Hymenoptera</taxon>
        <taxon>Apocrita</taxon>
        <taxon>Aculeata</taxon>
        <taxon>Formicoidea</taxon>
        <taxon>Formicidae</taxon>
        <taxon>Formicinae</taxon>
        <taxon>Camponotus</taxon>
    </lineage>
</organism>
<dbReference type="Pfam" id="PF13975">
    <property type="entry name" value="gag-asp_proteas"/>
    <property type="match status" value="1"/>
</dbReference>
<accession>E2AU02</accession>
<gene>
    <name evidence="1" type="ORF">EAG_11500</name>
</gene>
<protein>
    <submittedName>
        <fullName evidence="1">Uncharacterized protein</fullName>
    </submittedName>
</protein>
<dbReference type="OMA" id="DISLMCT"/>
<reference evidence="1 2" key="1">
    <citation type="journal article" date="2010" name="Science">
        <title>Genomic comparison of the ants Camponotus floridanus and Harpegnathos saltator.</title>
        <authorList>
            <person name="Bonasio R."/>
            <person name="Zhang G."/>
            <person name="Ye C."/>
            <person name="Mutti N.S."/>
            <person name="Fang X."/>
            <person name="Qin N."/>
            <person name="Donahue G."/>
            <person name="Yang P."/>
            <person name="Li Q."/>
            <person name="Li C."/>
            <person name="Zhang P."/>
            <person name="Huang Z."/>
            <person name="Berger S.L."/>
            <person name="Reinberg D."/>
            <person name="Wang J."/>
            <person name="Liebig J."/>
        </authorList>
    </citation>
    <scope>NUCLEOTIDE SEQUENCE [LARGE SCALE GENOMIC DNA]</scope>
    <source>
        <strain evidence="2">C129</strain>
    </source>
</reference>
<dbReference type="Proteomes" id="UP000000311">
    <property type="component" value="Unassembled WGS sequence"/>
</dbReference>
<dbReference type="PROSITE" id="PS00141">
    <property type="entry name" value="ASP_PROTEASE"/>
    <property type="match status" value="1"/>
</dbReference>
<dbReference type="GO" id="GO:0006508">
    <property type="term" value="P:proteolysis"/>
    <property type="evidence" value="ECO:0007669"/>
    <property type="project" value="InterPro"/>
</dbReference>
<dbReference type="Gene3D" id="2.40.70.10">
    <property type="entry name" value="Acid Proteases"/>
    <property type="match status" value="1"/>
</dbReference>
<sequence length="101" mass="11051">KTVAINSIKLSALIDTGSDISLMCTDSYVKIGAPTLVKRQIKFRGVGSSENVTLGETHVDVRIDGCNFSMTFHIIPYVLLQHAMLIGTDFLNNAKLRIKKG</sequence>
<dbReference type="SUPFAM" id="SSF50630">
    <property type="entry name" value="Acid proteases"/>
    <property type="match status" value="1"/>
</dbReference>
<feature type="non-terminal residue" evidence="1">
    <location>
        <position position="1"/>
    </location>
</feature>
<dbReference type="EMBL" id="GL442761">
    <property type="protein sequence ID" value="EFN63087.1"/>
    <property type="molecule type" value="Genomic_DNA"/>
</dbReference>
<dbReference type="InterPro" id="IPR001969">
    <property type="entry name" value="Aspartic_peptidase_AS"/>
</dbReference>
<dbReference type="InterPro" id="IPR021109">
    <property type="entry name" value="Peptidase_aspartic_dom_sf"/>
</dbReference>
<evidence type="ECO:0000313" key="2">
    <source>
        <dbReference type="Proteomes" id="UP000000311"/>
    </source>
</evidence>
<keyword evidence="2" id="KW-1185">Reference proteome</keyword>